<organism evidence="3 4">
    <name type="scientific">Microvirga thermotolerans</name>
    <dbReference type="NCBI Taxonomy" id="2651334"/>
    <lineage>
        <taxon>Bacteria</taxon>
        <taxon>Pseudomonadati</taxon>
        <taxon>Pseudomonadota</taxon>
        <taxon>Alphaproteobacteria</taxon>
        <taxon>Hyphomicrobiales</taxon>
        <taxon>Methylobacteriaceae</taxon>
        <taxon>Microvirga</taxon>
    </lineage>
</organism>
<reference evidence="3 4" key="1">
    <citation type="submission" date="2019-10" db="EMBL/GenBank/DDBJ databases">
        <title>Isolation, Identification of Microvirga thermotolerans HR1, a novel thermophilic bacterium and Comparative Genomics of the genus Microvirga.</title>
        <authorList>
            <person name="Li J."/>
            <person name="Zhang W."/>
            <person name="Lin M."/>
            <person name="Wang J."/>
        </authorList>
    </citation>
    <scope>NUCLEOTIDE SEQUENCE [LARGE SCALE GENOMIC DNA]</scope>
    <source>
        <strain evidence="3 4">HR1</strain>
    </source>
</reference>
<dbReference type="AlphaFoldDB" id="A0A5P9JS91"/>
<keyword evidence="2" id="KW-1133">Transmembrane helix</keyword>
<sequence length="74" mass="8262">MSFDSRLDRSFPASGLSARPRPARHRSFILGRSDARLRSLLNQEERDRLHCWSMIVALTSSAAGLTLLLTAALH</sequence>
<accession>A0A5P9JS91</accession>
<feature type="region of interest" description="Disordered" evidence="1">
    <location>
        <begin position="1"/>
        <end position="21"/>
    </location>
</feature>
<name>A0A5P9JS91_9HYPH</name>
<dbReference type="KEGG" id="mico:GDR74_02860"/>
<evidence type="ECO:0000256" key="1">
    <source>
        <dbReference type="SAM" id="MobiDB-lite"/>
    </source>
</evidence>
<protein>
    <submittedName>
        <fullName evidence="3">Uncharacterized protein</fullName>
    </submittedName>
</protein>
<dbReference type="EMBL" id="CP045423">
    <property type="protein sequence ID" value="QFU15243.1"/>
    <property type="molecule type" value="Genomic_DNA"/>
</dbReference>
<keyword evidence="2" id="KW-0812">Transmembrane</keyword>
<gene>
    <name evidence="3" type="ORF">GDR74_02860</name>
</gene>
<evidence type="ECO:0000313" key="4">
    <source>
        <dbReference type="Proteomes" id="UP000325614"/>
    </source>
</evidence>
<keyword evidence="4" id="KW-1185">Reference proteome</keyword>
<dbReference type="Proteomes" id="UP000325614">
    <property type="component" value="Chromosome"/>
</dbReference>
<feature type="transmembrane region" description="Helical" evidence="2">
    <location>
        <begin position="51"/>
        <end position="73"/>
    </location>
</feature>
<evidence type="ECO:0000313" key="3">
    <source>
        <dbReference type="EMBL" id="QFU15243.1"/>
    </source>
</evidence>
<proteinExistence type="predicted"/>
<evidence type="ECO:0000256" key="2">
    <source>
        <dbReference type="SAM" id="Phobius"/>
    </source>
</evidence>
<keyword evidence="2" id="KW-0472">Membrane</keyword>